<name>A0AAQ3RTE6_VIGMU</name>
<proteinExistence type="predicted"/>
<dbReference type="EMBL" id="CP144694">
    <property type="protein sequence ID" value="WVZ03889.1"/>
    <property type="molecule type" value="Genomic_DNA"/>
</dbReference>
<dbReference type="AlphaFoldDB" id="A0AAQ3RTE6"/>
<accession>A0AAQ3RTE6</accession>
<reference evidence="1 2" key="1">
    <citation type="journal article" date="2023" name="Life. Sci Alliance">
        <title>Evolutionary insights into 3D genome organization and epigenetic landscape of Vigna mungo.</title>
        <authorList>
            <person name="Junaid A."/>
            <person name="Singh B."/>
            <person name="Bhatia S."/>
        </authorList>
    </citation>
    <scope>NUCLEOTIDE SEQUENCE [LARGE SCALE GENOMIC DNA]</scope>
    <source>
        <strain evidence="1">Urdbean</strain>
    </source>
</reference>
<evidence type="ECO:0000313" key="2">
    <source>
        <dbReference type="Proteomes" id="UP001374535"/>
    </source>
</evidence>
<evidence type="ECO:0000313" key="1">
    <source>
        <dbReference type="EMBL" id="WVZ03889.1"/>
    </source>
</evidence>
<protein>
    <submittedName>
        <fullName evidence="1">Uncharacterized protein</fullName>
    </submittedName>
</protein>
<keyword evidence="2" id="KW-1185">Reference proteome</keyword>
<dbReference type="Proteomes" id="UP001374535">
    <property type="component" value="Chromosome 7"/>
</dbReference>
<sequence>MKRRTSWWCYYPKKLRGMKDFTFCGVLSEKDILTLPQLARTLSKETANCLARSTPYRQFPKSIVDISQYPQIFSHTEHPSSLGLNDISNNKIHNRNYLLVLQG</sequence>
<organism evidence="1 2">
    <name type="scientific">Vigna mungo</name>
    <name type="common">Black gram</name>
    <name type="synonym">Phaseolus mungo</name>
    <dbReference type="NCBI Taxonomy" id="3915"/>
    <lineage>
        <taxon>Eukaryota</taxon>
        <taxon>Viridiplantae</taxon>
        <taxon>Streptophyta</taxon>
        <taxon>Embryophyta</taxon>
        <taxon>Tracheophyta</taxon>
        <taxon>Spermatophyta</taxon>
        <taxon>Magnoliopsida</taxon>
        <taxon>eudicotyledons</taxon>
        <taxon>Gunneridae</taxon>
        <taxon>Pentapetalae</taxon>
        <taxon>rosids</taxon>
        <taxon>fabids</taxon>
        <taxon>Fabales</taxon>
        <taxon>Fabaceae</taxon>
        <taxon>Papilionoideae</taxon>
        <taxon>50 kb inversion clade</taxon>
        <taxon>NPAAA clade</taxon>
        <taxon>indigoferoid/millettioid clade</taxon>
        <taxon>Phaseoleae</taxon>
        <taxon>Vigna</taxon>
    </lineage>
</organism>
<gene>
    <name evidence="1" type="ORF">V8G54_024695</name>
</gene>